<dbReference type="Gene3D" id="1.10.10.10">
    <property type="entry name" value="Winged helix-like DNA-binding domain superfamily/Winged helix DNA-binding domain"/>
    <property type="match status" value="1"/>
</dbReference>
<dbReference type="AlphaFoldDB" id="A0A9D2D0H7"/>
<dbReference type="InterPro" id="IPR000847">
    <property type="entry name" value="LysR_HTH_N"/>
</dbReference>
<comment type="caution">
    <text evidence="6">The sequence shown here is derived from an EMBL/GenBank/DDBJ whole genome shotgun (WGS) entry which is preliminary data.</text>
</comment>
<organism evidence="6 7">
    <name type="scientific">Candidatus Eubacterium avistercoris</name>
    <dbReference type="NCBI Taxonomy" id="2838567"/>
    <lineage>
        <taxon>Bacteria</taxon>
        <taxon>Bacillati</taxon>
        <taxon>Bacillota</taxon>
        <taxon>Clostridia</taxon>
        <taxon>Eubacteriales</taxon>
        <taxon>Eubacteriaceae</taxon>
        <taxon>Eubacterium</taxon>
    </lineage>
</organism>
<dbReference type="InterPro" id="IPR005119">
    <property type="entry name" value="LysR_subst-bd"/>
</dbReference>
<dbReference type="PRINTS" id="PR00039">
    <property type="entry name" value="HTHLYSR"/>
</dbReference>
<keyword evidence="3" id="KW-0238">DNA-binding</keyword>
<gene>
    <name evidence="6" type="ORF">IAA08_00050</name>
</gene>
<reference evidence="6" key="1">
    <citation type="journal article" date="2021" name="PeerJ">
        <title>Extensive microbial diversity within the chicken gut microbiome revealed by metagenomics and culture.</title>
        <authorList>
            <person name="Gilroy R."/>
            <person name="Ravi A."/>
            <person name="Getino M."/>
            <person name="Pursley I."/>
            <person name="Horton D.L."/>
            <person name="Alikhan N.F."/>
            <person name="Baker D."/>
            <person name="Gharbi K."/>
            <person name="Hall N."/>
            <person name="Watson M."/>
            <person name="Adriaenssens E.M."/>
            <person name="Foster-Nyarko E."/>
            <person name="Jarju S."/>
            <person name="Secka A."/>
            <person name="Antonio M."/>
            <person name="Oren A."/>
            <person name="Chaudhuri R.R."/>
            <person name="La Ragione R."/>
            <person name="Hildebrand F."/>
            <person name="Pallen M.J."/>
        </authorList>
    </citation>
    <scope>NUCLEOTIDE SEQUENCE</scope>
    <source>
        <strain evidence="6">CHK192-9172</strain>
    </source>
</reference>
<feature type="domain" description="HTH lysR-type" evidence="5">
    <location>
        <begin position="1"/>
        <end position="58"/>
    </location>
</feature>
<evidence type="ECO:0000313" key="7">
    <source>
        <dbReference type="Proteomes" id="UP000824024"/>
    </source>
</evidence>
<dbReference type="InterPro" id="IPR036390">
    <property type="entry name" value="WH_DNA-bd_sf"/>
</dbReference>
<evidence type="ECO:0000256" key="3">
    <source>
        <dbReference type="ARBA" id="ARBA00023125"/>
    </source>
</evidence>
<dbReference type="Proteomes" id="UP000824024">
    <property type="component" value="Unassembled WGS sequence"/>
</dbReference>
<accession>A0A9D2D0H7</accession>
<dbReference type="InterPro" id="IPR036388">
    <property type="entry name" value="WH-like_DNA-bd_sf"/>
</dbReference>
<reference evidence="6" key="2">
    <citation type="submission" date="2021-04" db="EMBL/GenBank/DDBJ databases">
        <authorList>
            <person name="Gilroy R."/>
        </authorList>
    </citation>
    <scope>NUCLEOTIDE SEQUENCE</scope>
    <source>
        <strain evidence="6">CHK192-9172</strain>
    </source>
</reference>
<evidence type="ECO:0000259" key="5">
    <source>
        <dbReference type="PROSITE" id="PS50931"/>
    </source>
</evidence>
<dbReference type="FunFam" id="1.10.10.10:FF:000001">
    <property type="entry name" value="LysR family transcriptional regulator"/>
    <property type="match status" value="1"/>
</dbReference>
<evidence type="ECO:0000256" key="2">
    <source>
        <dbReference type="ARBA" id="ARBA00023015"/>
    </source>
</evidence>
<dbReference type="Pfam" id="PF00126">
    <property type="entry name" value="HTH_1"/>
    <property type="match status" value="1"/>
</dbReference>
<dbReference type="Gene3D" id="3.40.190.290">
    <property type="match status" value="1"/>
</dbReference>
<evidence type="ECO:0000256" key="1">
    <source>
        <dbReference type="ARBA" id="ARBA00009437"/>
    </source>
</evidence>
<evidence type="ECO:0000313" key="6">
    <source>
        <dbReference type="EMBL" id="HIZ06308.1"/>
    </source>
</evidence>
<protein>
    <submittedName>
        <fullName evidence="6">LysR family transcriptional regulator</fullName>
    </submittedName>
</protein>
<dbReference type="CDD" id="cd05466">
    <property type="entry name" value="PBP2_LTTR_substrate"/>
    <property type="match status" value="1"/>
</dbReference>
<dbReference type="EMBL" id="DXCH01000003">
    <property type="protein sequence ID" value="HIZ06308.1"/>
    <property type="molecule type" value="Genomic_DNA"/>
</dbReference>
<keyword evidence="4" id="KW-0804">Transcription</keyword>
<dbReference type="SUPFAM" id="SSF46785">
    <property type="entry name" value="Winged helix' DNA-binding domain"/>
    <property type="match status" value="1"/>
</dbReference>
<dbReference type="PANTHER" id="PTHR30126:SF40">
    <property type="entry name" value="HTH-TYPE TRANSCRIPTIONAL REGULATOR GLTR"/>
    <property type="match status" value="1"/>
</dbReference>
<dbReference type="PROSITE" id="PS50931">
    <property type="entry name" value="HTH_LYSR"/>
    <property type="match status" value="1"/>
</dbReference>
<dbReference type="PANTHER" id="PTHR30126">
    <property type="entry name" value="HTH-TYPE TRANSCRIPTIONAL REGULATOR"/>
    <property type="match status" value="1"/>
</dbReference>
<keyword evidence="2" id="KW-0805">Transcription regulation</keyword>
<name>A0A9D2D0H7_9FIRM</name>
<comment type="similarity">
    <text evidence="1">Belongs to the LysR transcriptional regulatory family.</text>
</comment>
<dbReference type="SUPFAM" id="SSF53850">
    <property type="entry name" value="Periplasmic binding protein-like II"/>
    <property type="match status" value="1"/>
</dbReference>
<dbReference type="Pfam" id="PF03466">
    <property type="entry name" value="LysR_substrate"/>
    <property type="match status" value="1"/>
</dbReference>
<proteinExistence type="inferred from homology"/>
<evidence type="ECO:0000256" key="4">
    <source>
        <dbReference type="ARBA" id="ARBA00023163"/>
    </source>
</evidence>
<sequence length="293" mass="33791">MNDLQITYFLALCRYKNFSETARRLYVSQPAVSKQIFSLEEELGVTLFKREYKNIDLTKEGKILQETLEKTVQMIQDAKTRMYRQSHSQEYSLKIGVLQGLDIADLLRPVLQQFMIHYPNISVSLECLSHKKLNSMIRLNELDVILTLSRETRNDKLLKTFDIFSTELAFTVHESHPLYHAEKITTENLKGQSLLVSTDGAKGSSSFINLLQTYYHITDRQFLFLSSLDELISYLTSGAGVAVLSKQKRFSQGHYRQFPLPDVSEVITAAWFYNNFNPARKILLDELKNTDAL</sequence>
<dbReference type="GO" id="GO:0003700">
    <property type="term" value="F:DNA-binding transcription factor activity"/>
    <property type="evidence" value="ECO:0007669"/>
    <property type="project" value="InterPro"/>
</dbReference>
<dbReference type="GO" id="GO:0000976">
    <property type="term" value="F:transcription cis-regulatory region binding"/>
    <property type="evidence" value="ECO:0007669"/>
    <property type="project" value="TreeGrafter"/>
</dbReference>